<keyword evidence="3" id="KW-0862">Zinc</keyword>
<dbReference type="EMBL" id="LFMY01000013">
    <property type="protein sequence ID" value="OKL56951.1"/>
    <property type="molecule type" value="Genomic_DNA"/>
</dbReference>
<evidence type="ECO:0000256" key="2">
    <source>
        <dbReference type="ARBA" id="ARBA00022771"/>
    </source>
</evidence>
<dbReference type="InterPro" id="IPR002893">
    <property type="entry name" value="Znf_MYND"/>
</dbReference>
<evidence type="ECO:0000259" key="5">
    <source>
        <dbReference type="PROSITE" id="PS50280"/>
    </source>
</evidence>
<dbReference type="InterPro" id="IPR046341">
    <property type="entry name" value="SET_dom_sf"/>
</dbReference>
<dbReference type="Gene3D" id="2.170.270.10">
    <property type="entry name" value="SET domain"/>
    <property type="match status" value="1"/>
</dbReference>
<reference evidence="7 8" key="1">
    <citation type="submission" date="2015-06" db="EMBL/GenBank/DDBJ databases">
        <title>Talaromyces atroroseus IBT 11181 draft genome.</title>
        <authorList>
            <person name="Rasmussen K.B."/>
            <person name="Rasmussen S."/>
            <person name="Petersen B."/>
            <person name="Sicheritz-Ponten T."/>
            <person name="Mortensen U.H."/>
            <person name="Thrane U."/>
        </authorList>
    </citation>
    <scope>NUCLEOTIDE SEQUENCE [LARGE SCALE GENOMIC DNA]</scope>
    <source>
        <strain evidence="7 8">IBT 11181</strain>
    </source>
</reference>
<evidence type="ECO:0000313" key="7">
    <source>
        <dbReference type="EMBL" id="OKL56951.1"/>
    </source>
</evidence>
<feature type="domain" description="SET" evidence="5">
    <location>
        <begin position="7"/>
        <end position="252"/>
    </location>
</feature>
<comment type="caution">
    <text evidence="7">The sequence shown here is derived from an EMBL/GenBank/DDBJ whole genome shotgun (WGS) entry which is preliminary data.</text>
</comment>
<dbReference type="PROSITE" id="PS50280">
    <property type="entry name" value="SET"/>
    <property type="match status" value="1"/>
</dbReference>
<dbReference type="SUPFAM" id="SSF82199">
    <property type="entry name" value="SET domain"/>
    <property type="match status" value="1"/>
</dbReference>
<dbReference type="GO" id="GO:0005634">
    <property type="term" value="C:nucleus"/>
    <property type="evidence" value="ECO:0007669"/>
    <property type="project" value="TreeGrafter"/>
</dbReference>
<dbReference type="STRING" id="1441469.A0A225A892"/>
<dbReference type="Gene3D" id="1.10.220.160">
    <property type="match status" value="1"/>
</dbReference>
<dbReference type="InterPro" id="IPR050869">
    <property type="entry name" value="H3K4_H4K5_MeTrfase"/>
</dbReference>
<evidence type="ECO:0000256" key="3">
    <source>
        <dbReference type="ARBA" id="ARBA00022833"/>
    </source>
</evidence>
<accession>A0A225A892</accession>
<dbReference type="PROSITE" id="PS01360">
    <property type="entry name" value="ZF_MYND_1"/>
    <property type="match status" value="1"/>
</dbReference>
<name>A0A225A892_TALAT</name>
<evidence type="ECO:0000256" key="4">
    <source>
        <dbReference type="PROSITE-ProRule" id="PRU00134"/>
    </source>
</evidence>
<dbReference type="PANTHER" id="PTHR12197:SF251">
    <property type="entry name" value="EG:BACR7C10.4 PROTEIN"/>
    <property type="match status" value="1"/>
</dbReference>
<dbReference type="AlphaFoldDB" id="A0A225A892"/>
<organism evidence="7 8">
    <name type="scientific">Talaromyces atroroseus</name>
    <dbReference type="NCBI Taxonomy" id="1441469"/>
    <lineage>
        <taxon>Eukaryota</taxon>
        <taxon>Fungi</taxon>
        <taxon>Dikarya</taxon>
        <taxon>Ascomycota</taxon>
        <taxon>Pezizomycotina</taxon>
        <taxon>Eurotiomycetes</taxon>
        <taxon>Eurotiomycetidae</taxon>
        <taxon>Eurotiales</taxon>
        <taxon>Trichocomaceae</taxon>
        <taxon>Talaromyces</taxon>
        <taxon>Talaromyces sect. Trachyspermi</taxon>
    </lineage>
</organism>
<protein>
    <submittedName>
        <fullName evidence="7">Uncharacterized protein</fullName>
    </submittedName>
</protein>
<dbReference type="Pfam" id="PF01753">
    <property type="entry name" value="zf-MYND"/>
    <property type="match status" value="1"/>
</dbReference>
<dbReference type="Gene3D" id="6.10.140.2220">
    <property type="match status" value="1"/>
</dbReference>
<sequence length="540" mass="60572">MAIKTQTRIAPATDTNGQRIGNGLFATGNIHKGDDVLIVDAPFVAAVEEKLLKRVCSGCFDTSRPGKVDVQGLVRGCVRCKVVYYCDKTCQLKDWKRGHSLECPIYARLSPRVLPLNVRAVLRILLRQRSGKVSREEKDDYESFLELCFPDAKHARDGLDLFLLAKAVQEYGGLQELEQGFIASVFGRLDLNSFTLTSAFGNTRGVYLHPYTARFNHSCDYNATYSFDRGGKCYVKAIRPIQKDEQIFIPYTDSTFSVGTRRKELYERFKFQCNCSKCTHETNSTPETQIQNRAREEQDAGRAIDAIFKDYHPIHDAADVVVGGGGSTLTTRLTNLLHASEAKCDWETVSRQRQPLASIRVDLMGAQHTACKFMDLTLNAAIQHLRIDPGMYPDENHPVRRTNAFGFAQYAFCAWEGRHGDRSVDEADHVLLHAQLNLGVIVCISSSSSSRRLSGGGDKKKGAEEGEGMIVWPNPSFKEEAMRFLSAITLHCQENGIVRGREMDGLIMHNWRKLEVLVDATLRREMGLAPRPARDEDLDL</sequence>
<keyword evidence="2 4" id="KW-0863">Zinc-finger</keyword>
<dbReference type="CDD" id="cd20071">
    <property type="entry name" value="SET_SMYD"/>
    <property type="match status" value="1"/>
</dbReference>
<keyword evidence="1" id="KW-0479">Metal-binding</keyword>
<dbReference type="Pfam" id="PF00856">
    <property type="entry name" value="SET"/>
    <property type="match status" value="1"/>
</dbReference>
<keyword evidence="8" id="KW-1185">Reference proteome</keyword>
<dbReference type="GO" id="GO:0008270">
    <property type="term" value="F:zinc ion binding"/>
    <property type="evidence" value="ECO:0007669"/>
    <property type="project" value="UniProtKB-KW"/>
</dbReference>
<evidence type="ECO:0000313" key="8">
    <source>
        <dbReference type="Proteomes" id="UP000214365"/>
    </source>
</evidence>
<dbReference type="GeneID" id="31007578"/>
<evidence type="ECO:0000256" key="1">
    <source>
        <dbReference type="ARBA" id="ARBA00022723"/>
    </source>
</evidence>
<dbReference type="InterPro" id="IPR001214">
    <property type="entry name" value="SET_dom"/>
</dbReference>
<dbReference type="Proteomes" id="UP000214365">
    <property type="component" value="Unassembled WGS sequence"/>
</dbReference>
<dbReference type="PROSITE" id="PS50865">
    <property type="entry name" value="ZF_MYND_2"/>
    <property type="match status" value="1"/>
</dbReference>
<proteinExistence type="predicted"/>
<gene>
    <name evidence="7" type="ORF">UA08_07822</name>
</gene>
<dbReference type="PANTHER" id="PTHR12197">
    <property type="entry name" value="HISTONE-LYSINE N-METHYLTRANSFERASE SMYD"/>
    <property type="match status" value="1"/>
</dbReference>
<evidence type="ECO:0000259" key="6">
    <source>
        <dbReference type="PROSITE" id="PS50865"/>
    </source>
</evidence>
<dbReference type="OrthoDB" id="5945798at2759"/>
<dbReference type="RefSeq" id="XP_020117072.1">
    <property type="nucleotide sequence ID" value="XM_020262715.1"/>
</dbReference>
<feature type="domain" description="MYND-type" evidence="6">
    <location>
        <begin position="56"/>
        <end position="103"/>
    </location>
</feature>